<keyword evidence="1" id="KW-0472">Membrane</keyword>
<sequence>MAGFLKLILAFLPWIAFLVIAHGSLLRLKIGLVVALILSLVMGIGRLHRGILLWAGLLFFVMASVAVIWLENGWVIRYMGVLASGTLASATWLSVLAGKPFTMAYARQHVDPALWSSPAFLRSNLLISSVWGVTFSLNTFLALGKAYAVGLPTYAYEAINYGLLIGTAAFTSWYSNRLRQHRIKSQPH</sequence>
<feature type="transmembrane region" description="Helical" evidence="1">
    <location>
        <begin position="28"/>
        <end position="44"/>
    </location>
</feature>
<evidence type="ECO:0000256" key="1">
    <source>
        <dbReference type="SAM" id="Phobius"/>
    </source>
</evidence>
<keyword evidence="1" id="KW-1133">Transmembrane helix</keyword>
<reference evidence="2 3" key="1">
    <citation type="submission" date="2023-12" db="EMBL/GenBank/DDBJ databases">
        <title>Baltic Sea Cyanobacteria.</title>
        <authorList>
            <person name="Delbaje E."/>
            <person name="Fewer D.P."/>
            <person name="Shishido T.K."/>
        </authorList>
    </citation>
    <scope>NUCLEOTIDE SEQUENCE [LARGE SCALE GENOMIC DNA]</scope>
    <source>
        <strain evidence="2 3">UHCC 0281</strain>
    </source>
</reference>
<gene>
    <name evidence="2" type="ORF">VB739_06245</name>
</gene>
<accession>A0ABU5SUE0</accession>
<evidence type="ECO:0008006" key="4">
    <source>
        <dbReference type="Google" id="ProtNLM"/>
    </source>
</evidence>
<feature type="transmembrane region" description="Helical" evidence="1">
    <location>
        <begin position="51"/>
        <end position="70"/>
    </location>
</feature>
<feature type="transmembrane region" description="Helical" evidence="1">
    <location>
        <begin position="119"/>
        <end position="142"/>
    </location>
</feature>
<dbReference type="EMBL" id="JAYGHY010000013">
    <property type="protein sequence ID" value="MEA5442147.1"/>
    <property type="molecule type" value="Genomic_DNA"/>
</dbReference>
<name>A0ABU5SUE0_9CYAN</name>
<evidence type="ECO:0000313" key="2">
    <source>
        <dbReference type="EMBL" id="MEA5442147.1"/>
    </source>
</evidence>
<dbReference type="Proteomes" id="UP001302329">
    <property type="component" value="Unassembled WGS sequence"/>
</dbReference>
<feature type="transmembrane region" description="Helical" evidence="1">
    <location>
        <begin position="76"/>
        <end position="98"/>
    </location>
</feature>
<proteinExistence type="predicted"/>
<protein>
    <recommendedName>
        <fullName evidence="4">Transmembrane protein</fullName>
    </recommendedName>
</protein>
<dbReference type="RefSeq" id="WP_323356230.1">
    <property type="nucleotide sequence ID" value="NZ_JAYGHY010000013.1"/>
</dbReference>
<keyword evidence="1" id="KW-0812">Transmembrane</keyword>
<organism evidence="2 3">
    <name type="scientific">Cyanobium gracile UHCC 0281</name>
    <dbReference type="NCBI Taxonomy" id="3110309"/>
    <lineage>
        <taxon>Bacteria</taxon>
        <taxon>Bacillati</taxon>
        <taxon>Cyanobacteriota</taxon>
        <taxon>Cyanophyceae</taxon>
        <taxon>Synechococcales</taxon>
        <taxon>Prochlorococcaceae</taxon>
        <taxon>Cyanobium</taxon>
    </lineage>
</organism>
<keyword evidence="3" id="KW-1185">Reference proteome</keyword>
<evidence type="ECO:0000313" key="3">
    <source>
        <dbReference type="Proteomes" id="UP001302329"/>
    </source>
</evidence>
<comment type="caution">
    <text evidence="2">The sequence shown here is derived from an EMBL/GenBank/DDBJ whole genome shotgun (WGS) entry which is preliminary data.</text>
</comment>
<feature type="transmembrane region" description="Helical" evidence="1">
    <location>
        <begin position="154"/>
        <end position="174"/>
    </location>
</feature>